<dbReference type="SUPFAM" id="SSF56112">
    <property type="entry name" value="Protein kinase-like (PK-like)"/>
    <property type="match status" value="1"/>
</dbReference>
<dbReference type="AlphaFoldDB" id="G4TRR0"/>
<dbReference type="Proteomes" id="UP000007148">
    <property type="component" value="Unassembled WGS sequence"/>
</dbReference>
<dbReference type="EMBL" id="CAFZ01000270">
    <property type="protein sequence ID" value="CCA74003.1"/>
    <property type="molecule type" value="Genomic_DNA"/>
</dbReference>
<keyword evidence="2" id="KW-1185">Reference proteome</keyword>
<dbReference type="InterPro" id="IPR011009">
    <property type="entry name" value="Kinase-like_dom_sf"/>
</dbReference>
<dbReference type="HOGENOM" id="CLU_897460_0_0_1"/>
<organism evidence="1 2">
    <name type="scientific">Serendipita indica (strain DSM 11827)</name>
    <name type="common">Root endophyte fungus</name>
    <name type="synonym">Piriformospora indica</name>
    <dbReference type="NCBI Taxonomy" id="1109443"/>
    <lineage>
        <taxon>Eukaryota</taxon>
        <taxon>Fungi</taxon>
        <taxon>Dikarya</taxon>
        <taxon>Basidiomycota</taxon>
        <taxon>Agaricomycotina</taxon>
        <taxon>Agaricomycetes</taxon>
        <taxon>Sebacinales</taxon>
        <taxon>Serendipitaceae</taxon>
        <taxon>Serendipita</taxon>
    </lineage>
</organism>
<evidence type="ECO:0000313" key="1">
    <source>
        <dbReference type="EMBL" id="CCA74003.1"/>
    </source>
</evidence>
<dbReference type="InParanoid" id="G4TRR0"/>
<comment type="caution">
    <text evidence="1">The sequence shown here is derived from an EMBL/GenBank/DDBJ whole genome shotgun (WGS) entry which is preliminary data.</text>
</comment>
<dbReference type="OrthoDB" id="427969at2759"/>
<name>G4TRR0_SERID</name>
<evidence type="ECO:0008006" key="3">
    <source>
        <dbReference type="Google" id="ProtNLM"/>
    </source>
</evidence>
<gene>
    <name evidence="1" type="ORF">PIIN_07957</name>
</gene>
<proteinExistence type="predicted"/>
<protein>
    <recommendedName>
        <fullName evidence="3">Protein kinase domain-containing protein</fullName>
    </recommendedName>
</protein>
<evidence type="ECO:0000313" key="2">
    <source>
        <dbReference type="Proteomes" id="UP000007148"/>
    </source>
</evidence>
<accession>G4TRR0</accession>
<sequence length="310" mass="34515">MVSARSITFLKSQMRWKDEHAILAKLAWHAMDVDGKPSWAVILSGKIYMIVHISYCTDSNKHLRSVLRYSQTIPVFDSSLPIWSALLYMVASVQFNGARLLQDTLKISVNGHLPCHGPSKTRRCGLTSPSTENSDGLLVYTEDSFAICMPRASDLSSTLPEPTVSFEILLTGKPRQGGSGHVYRTATRYVLKLANGTQASKQMLLDELKWYDVLASAGIQAVSRCHELFRSGNDIALVLDDKGEELLDFDGLDSDQRKHLYWSLCSIHRAGVTHGDFEPRNVVVQADPWQSSTFLILGITNVKEKMLAQS</sequence>
<reference evidence="1 2" key="1">
    <citation type="journal article" date="2011" name="PLoS Pathog.">
        <title>Endophytic Life Strategies Decoded by Genome and Transcriptome Analyses of the Mutualistic Root Symbiont Piriformospora indica.</title>
        <authorList>
            <person name="Zuccaro A."/>
            <person name="Lahrmann U."/>
            <person name="Guldener U."/>
            <person name="Langen G."/>
            <person name="Pfiffi S."/>
            <person name="Biedenkopf D."/>
            <person name="Wong P."/>
            <person name="Samans B."/>
            <person name="Grimm C."/>
            <person name="Basiewicz M."/>
            <person name="Murat C."/>
            <person name="Martin F."/>
            <person name="Kogel K.H."/>
        </authorList>
    </citation>
    <scope>NUCLEOTIDE SEQUENCE [LARGE SCALE GENOMIC DNA]</scope>
    <source>
        <strain evidence="1 2">DSM 11827</strain>
    </source>
</reference>